<proteinExistence type="predicted"/>
<accession>A0AB74UHQ9</accession>
<organism evidence="1">
    <name type="scientific">Pseudopestalotiopsis camelliae-sinensis polymycovirus 1</name>
    <dbReference type="NCBI Taxonomy" id="3367397"/>
    <lineage>
        <taxon>Viruses</taxon>
        <taxon>Riboviria</taxon>
        <taxon>Riboviria incertae sedis</taxon>
        <taxon>Polymycoviridae</taxon>
        <taxon>Polymycovirus</taxon>
    </lineage>
</organism>
<dbReference type="EMBL" id="PP359410">
    <property type="protein sequence ID" value="XHV10066.1"/>
    <property type="molecule type" value="Genomic_RNA"/>
</dbReference>
<sequence>MNNQRPLGRAKPSCSWVSRAFNMRQAIPSWKGSVM</sequence>
<protein>
    <submittedName>
        <fullName evidence="1">Uncharacterized protein</fullName>
    </submittedName>
</protein>
<name>A0AB74UHQ9_9VIRU</name>
<evidence type="ECO:0000313" key="1">
    <source>
        <dbReference type="EMBL" id="XHV10066.1"/>
    </source>
</evidence>
<reference evidence="1" key="1">
    <citation type="submission" date="2024-02" db="EMBL/GenBank/DDBJ databases">
        <title>Novel Polymycoviruses Are Encapsidated in Filamentous Virions.</title>
        <authorList>
            <person name="Han Z."/>
            <person name="Jiang J."/>
            <person name="Xu W."/>
        </authorList>
    </citation>
    <scope>NUCLEOTIDE SEQUENCE</scope>
    <source>
        <strain evidence="1">PcsPmV1-dsRNA6</strain>
    </source>
</reference>